<evidence type="ECO:0000313" key="2">
    <source>
        <dbReference type="EMBL" id="OTF81777.1"/>
    </source>
</evidence>
<keyword evidence="3" id="KW-1185">Reference proteome</keyword>
<gene>
    <name evidence="2" type="ORF">BLA29_015086</name>
</gene>
<dbReference type="EMBL" id="MUJZ01011804">
    <property type="protein sequence ID" value="OTF81777.1"/>
    <property type="molecule type" value="Genomic_DNA"/>
</dbReference>
<protein>
    <submittedName>
        <fullName evidence="2">Uncharacterized protein</fullName>
    </submittedName>
</protein>
<evidence type="ECO:0000313" key="3">
    <source>
        <dbReference type="Proteomes" id="UP000194236"/>
    </source>
</evidence>
<evidence type="ECO:0000256" key="1">
    <source>
        <dbReference type="SAM" id="MobiDB-lite"/>
    </source>
</evidence>
<dbReference type="Proteomes" id="UP000194236">
    <property type="component" value="Unassembled WGS sequence"/>
</dbReference>
<comment type="caution">
    <text evidence="2">The sequence shown here is derived from an EMBL/GenBank/DDBJ whole genome shotgun (WGS) entry which is preliminary data.</text>
</comment>
<name>A0A1Y3BNX5_EURMA</name>
<sequence>MINVRNIGKERKRRRRKNIHEFPNKSEHQTKQNKKKKRMRNYDYNNNNNNFLSEPRARKDERKNDLAFFTPPFSYNIDTNVNDCHE</sequence>
<reference evidence="2 3" key="1">
    <citation type="submission" date="2017-03" db="EMBL/GenBank/DDBJ databases">
        <title>Genome Survey of Euroglyphus maynei.</title>
        <authorList>
            <person name="Arlian L.G."/>
            <person name="Morgan M.S."/>
            <person name="Rider S.D."/>
        </authorList>
    </citation>
    <scope>NUCLEOTIDE SEQUENCE [LARGE SCALE GENOMIC DNA]</scope>
    <source>
        <strain evidence="2">Arlian Lab</strain>
        <tissue evidence="2">Whole body</tissue>
    </source>
</reference>
<feature type="region of interest" description="Disordered" evidence="1">
    <location>
        <begin position="1"/>
        <end position="58"/>
    </location>
</feature>
<organism evidence="2 3">
    <name type="scientific">Euroglyphus maynei</name>
    <name type="common">Mayne's house dust mite</name>
    <dbReference type="NCBI Taxonomy" id="6958"/>
    <lineage>
        <taxon>Eukaryota</taxon>
        <taxon>Metazoa</taxon>
        <taxon>Ecdysozoa</taxon>
        <taxon>Arthropoda</taxon>
        <taxon>Chelicerata</taxon>
        <taxon>Arachnida</taxon>
        <taxon>Acari</taxon>
        <taxon>Acariformes</taxon>
        <taxon>Sarcoptiformes</taxon>
        <taxon>Astigmata</taxon>
        <taxon>Psoroptidia</taxon>
        <taxon>Analgoidea</taxon>
        <taxon>Pyroglyphidae</taxon>
        <taxon>Pyroglyphinae</taxon>
        <taxon>Euroglyphus</taxon>
    </lineage>
</organism>
<proteinExistence type="predicted"/>
<dbReference type="AlphaFoldDB" id="A0A1Y3BNX5"/>
<accession>A0A1Y3BNX5</accession>
<feature type="compositionally biased region" description="Basic and acidic residues" evidence="1">
    <location>
        <begin position="19"/>
        <end position="30"/>
    </location>
</feature>